<feature type="compositionally biased region" description="Basic and acidic residues" evidence="1">
    <location>
        <begin position="1"/>
        <end position="34"/>
    </location>
</feature>
<dbReference type="RefSeq" id="WP_263232585.1">
    <property type="nucleotide sequence ID" value="NZ_CP106793.1"/>
</dbReference>
<protein>
    <submittedName>
        <fullName evidence="2">Uncharacterized protein</fullName>
    </submittedName>
</protein>
<proteinExistence type="predicted"/>
<organism evidence="2 3">
    <name type="scientific">Streptomyces cynarae</name>
    <dbReference type="NCBI Taxonomy" id="2981134"/>
    <lineage>
        <taxon>Bacteria</taxon>
        <taxon>Bacillati</taxon>
        <taxon>Actinomycetota</taxon>
        <taxon>Actinomycetes</taxon>
        <taxon>Kitasatosporales</taxon>
        <taxon>Streptomycetaceae</taxon>
        <taxon>Streptomyces</taxon>
    </lineage>
</organism>
<dbReference type="EMBL" id="CP106793">
    <property type="protein sequence ID" value="UXY22513.1"/>
    <property type="molecule type" value="Genomic_DNA"/>
</dbReference>
<feature type="region of interest" description="Disordered" evidence="1">
    <location>
        <begin position="1"/>
        <end position="56"/>
    </location>
</feature>
<accession>A0ABY6EET7</accession>
<reference evidence="2" key="1">
    <citation type="submission" date="2022-10" db="EMBL/GenBank/DDBJ databases">
        <authorList>
            <person name="Mo P."/>
        </authorList>
    </citation>
    <scope>NUCLEOTIDE SEQUENCE</scope>
    <source>
        <strain evidence="2">HUAS 13-4</strain>
    </source>
</reference>
<evidence type="ECO:0000256" key="1">
    <source>
        <dbReference type="SAM" id="MobiDB-lite"/>
    </source>
</evidence>
<feature type="compositionally biased region" description="Basic and acidic residues" evidence="1">
    <location>
        <begin position="45"/>
        <end position="56"/>
    </location>
</feature>
<evidence type="ECO:0000313" key="2">
    <source>
        <dbReference type="EMBL" id="UXY22513.1"/>
    </source>
</evidence>
<name>A0ABY6EET7_9ACTN</name>
<keyword evidence="3" id="KW-1185">Reference proteome</keyword>
<evidence type="ECO:0000313" key="3">
    <source>
        <dbReference type="Proteomes" id="UP001061298"/>
    </source>
</evidence>
<sequence length="56" mass="6218">MGDPRERDRERQSPLERETGEPDVHPKEQGRSKPDTSGGPPSKATDARKETEEGSD</sequence>
<gene>
    <name evidence="2" type="ORF">N8I84_30295</name>
</gene>
<dbReference type="Proteomes" id="UP001061298">
    <property type="component" value="Chromosome"/>
</dbReference>